<dbReference type="OrthoDB" id="8536512at2"/>
<dbReference type="GO" id="GO:0008270">
    <property type="term" value="F:zinc ion binding"/>
    <property type="evidence" value="ECO:0007669"/>
    <property type="project" value="InterPro"/>
</dbReference>
<dbReference type="EMBL" id="LVXG01000038">
    <property type="protein sequence ID" value="OQP44146.1"/>
    <property type="molecule type" value="Genomic_DNA"/>
</dbReference>
<dbReference type="SUPFAM" id="SSF57783">
    <property type="entry name" value="Zinc beta-ribbon"/>
    <property type="match status" value="1"/>
</dbReference>
<comment type="caution">
    <text evidence="2">The sequence shown here is derived from an EMBL/GenBank/DDBJ whole genome shotgun (WGS) entry which is preliminary data.</text>
</comment>
<dbReference type="Pfam" id="PF01807">
    <property type="entry name" value="Zn_ribbon_DnaG"/>
    <property type="match status" value="1"/>
</dbReference>
<dbReference type="Proteomes" id="UP000192610">
    <property type="component" value="Unassembled WGS sequence"/>
</dbReference>
<proteinExistence type="predicted"/>
<dbReference type="Gene3D" id="3.40.1360.10">
    <property type="match status" value="1"/>
</dbReference>
<dbReference type="InterPro" id="IPR036977">
    <property type="entry name" value="DNA_primase_Znf_CHC2"/>
</dbReference>
<sequence>MEKLNCEQAKRLDLVEYLAFLGHQPQQVRNGDYWYLSPFREERTASFKINRKLNVWYDHGFGKGGDLIDFGTLYHNCSVSELLERLSGYQARPVLSFHPPIISGKLPGSSSHFAGEKKEATDSKIVVMEFRPLAAKELLNYIQKRCIPLEIANRFCKEVDFLLYGKKHTVIGFQNKAGGYELRSENFKGSSSPKDVTFIDNRTDDVAVFEGFFSFLSFCTVNKNLTAPLSNCLVLNSLSFFERSRPLMEQYKQVHLILDRDTAGMNCTKQAFQWNADKYVDRSDFYKNHKDLNQWLIHHRQSQEQKPRISRRL</sequence>
<evidence type="ECO:0000313" key="3">
    <source>
        <dbReference type="Proteomes" id="UP000192610"/>
    </source>
</evidence>
<reference evidence="3" key="1">
    <citation type="submission" date="2016-04" db="EMBL/GenBank/DDBJ databases">
        <authorList>
            <person name="Chen L."/>
            <person name="Zhuang W."/>
            <person name="Wang G."/>
        </authorList>
    </citation>
    <scope>NUCLEOTIDE SEQUENCE [LARGE SCALE GENOMIC DNA]</scope>
    <source>
        <strain evidence="3">17621</strain>
    </source>
</reference>
<dbReference type="Pfam" id="PF13155">
    <property type="entry name" value="Toprim_2"/>
    <property type="match status" value="1"/>
</dbReference>
<dbReference type="GO" id="GO:0003899">
    <property type="term" value="F:DNA-directed RNA polymerase activity"/>
    <property type="evidence" value="ECO:0007669"/>
    <property type="project" value="InterPro"/>
</dbReference>
<organism evidence="2 3">
    <name type="scientific">Niastella yeongjuensis</name>
    <dbReference type="NCBI Taxonomy" id="354355"/>
    <lineage>
        <taxon>Bacteria</taxon>
        <taxon>Pseudomonadati</taxon>
        <taxon>Bacteroidota</taxon>
        <taxon>Chitinophagia</taxon>
        <taxon>Chitinophagales</taxon>
        <taxon>Chitinophagaceae</taxon>
        <taxon>Niastella</taxon>
    </lineage>
</organism>
<dbReference type="GO" id="GO:0003677">
    <property type="term" value="F:DNA binding"/>
    <property type="evidence" value="ECO:0007669"/>
    <property type="project" value="InterPro"/>
</dbReference>
<evidence type="ECO:0000259" key="1">
    <source>
        <dbReference type="SMART" id="SM00400"/>
    </source>
</evidence>
<protein>
    <recommendedName>
        <fullName evidence="1">Zinc finger CHC2-type domain-containing protein</fullName>
    </recommendedName>
</protein>
<accession>A0A1V9EDF8</accession>
<dbReference type="Gene3D" id="3.90.580.10">
    <property type="entry name" value="Zinc finger, CHC2-type domain"/>
    <property type="match status" value="1"/>
</dbReference>
<dbReference type="RefSeq" id="WP_081203029.1">
    <property type="nucleotide sequence ID" value="NZ_FOCZ01000005.1"/>
</dbReference>
<dbReference type="SUPFAM" id="SSF56731">
    <property type="entry name" value="DNA primase core"/>
    <property type="match status" value="1"/>
</dbReference>
<dbReference type="SMART" id="SM00400">
    <property type="entry name" value="ZnF_CHCC"/>
    <property type="match status" value="1"/>
</dbReference>
<dbReference type="InterPro" id="IPR002694">
    <property type="entry name" value="Znf_CHC2"/>
</dbReference>
<dbReference type="GO" id="GO:0006260">
    <property type="term" value="P:DNA replication"/>
    <property type="evidence" value="ECO:0007669"/>
    <property type="project" value="InterPro"/>
</dbReference>
<dbReference type="AlphaFoldDB" id="A0A1V9EDF8"/>
<gene>
    <name evidence="2" type="ORF">A4H97_33630</name>
</gene>
<dbReference type="STRING" id="354355.SAMN05660816_02871"/>
<feature type="domain" description="Zinc finger CHC2-type" evidence="1">
    <location>
        <begin position="33"/>
        <end position="87"/>
    </location>
</feature>
<name>A0A1V9EDF8_9BACT</name>
<keyword evidence="3" id="KW-1185">Reference proteome</keyword>
<evidence type="ECO:0000313" key="2">
    <source>
        <dbReference type="EMBL" id="OQP44146.1"/>
    </source>
</evidence>